<evidence type="ECO:0000313" key="2">
    <source>
        <dbReference type="Proteomes" id="UP000236454"/>
    </source>
</evidence>
<dbReference type="PROSITE" id="PS51257">
    <property type="entry name" value="PROKAR_LIPOPROTEIN"/>
    <property type="match status" value="1"/>
</dbReference>
<dbReference type="Proteomes" id="UP000236454">
    <property type="component" value="Unassembled WGS sequence"/>
</dbReference>
<reference evidence="1 2" key="1">
    <citation type="submission" date="2016-10" db="EMBL/GenBank/DDBJ databases">
        <authorList>
            <person name="de Groot N.N."/>
        </authorList>
    </citation>
    <scope>NUCLEOTIDE SEQUENCE [LARGE SCALE GENOMIC DNA]</scope>
    <source>
        <strain evidence="1 2">CGMCC 1.7005</strain>
    </source>
</reference>
<dbReference type="AlphaFoldDB" id="A0A1I7B1Y2"/>
<sequence length="370" mass="43185">MNIYIMKYYLILILIILSCTSEKSTFTSDVEKLSIQVPFPADLSVSTELIDDRVLYFAELVTYKQIVKYDLYDNEQVTIDLNELLDSLNYDLIDFEVVDSSEICLLTKNERLLFIDHQSKLLKDIDLSFLKEKGVKSYYPIEYDGNCFHLGLSSYEYSEKPTLTMEDYIEMERLKRTKPVVLSFENIVNLNDMESLKFNWGNIYNRFLKKSDVSTEGNRFSLDGVENKYFHSIYSDTLYQYNQDFKLENAIKIKSNLVEGIGSNKLSISEHLDANKKVLFNKNITYIDFVCNSSDSGIIVFLKSVLRTENGKTQQRMVIQEYNNNGQLKNESLLEENLNVRNIINFKGDFYVQEKGHKKKFVLINLKDLK</sequence>
<proteinExistence type="predicted"/>
<protein>
    <submittedName>
        <fullName evidence="1">Uncharacterized protein</fullName>
    </submittedName>
</protein>
<name>A0A1I7B1Y2_9FLAO</name>
<gene>
    <name evidence="1" type="ORF">SAMN05216474_2469</name>
</gene>
<dbReference type="EMBL" id="FPAS01000004">
    <property type="protein sequence ID" value="SFT81131.1"/>
    <property type="molecule type" value="Genomic_DNA"/>
</dbReference>
<organism evidence="1 2">
    <name type="scientific">Lishizhenia tianjinensis</name>
    <dbReference type="NCBI Taxonomy" id="477690"/>
    <lineage>
        <taxon>Bacteria</taxon>
        <taxon>Pseudomonadati</taxon>
        <taxon>Bacteroidota</taxon>
        <taxon>Flavobacteriia</taxon>
        <taxon>Flavobacteriales</taxon>
        <taxon>Crocinitomicaceae</taxon>
        <taxon>Lishizhenia</taxon>
    </lineage>
</organism>
<keyword evidence="2" id="KW-1185">Reference proteome</keyword>
<evidence type="ECO:0000313" key="1">
    <source>
        <dbReference type="EMBL" id="SFT81131.1"/>
    </source>
</evidence>
<accession>A0A1I7B1Y2</accession>